<name>A0ACB8SKN5_9AGAM</name>
<gene>
    <name evidence="1" type="ORF">BV25DRAFT_1920971</name>
</gene>
<dbReference type="Proteomes" id="UP000814140">
    <property type="component" value="Unassembled WGS sequence"/>
</dbReference>
<sequence length="248" mass="28036">MVVPYTGYEGGSDSDEDDYDSDEDDELRWIKDRKVAIMTPDGEEVGSISLQIIRRQSILDEGESFYMVMDERSHDLMNLACLFTARDARLKPEVQTAGTGVWRAAEFARDENMAYVEEIVIKDSWRGKGVGTWALSSLFHLDLLRDADVHFLWAWPTILNHLEPRRSDPSVPLAPSEIEALDAKKERIVSFFRKIGFRRVGTGSFFCLAKNPRHRSRAVPVSGDAPWVEGEVPGSTDDMMKEILGLPL</sequence>
<proteinExistence type="predicted"/>
<organism evidence="1 2">
    <name type="scientific">Artomyces pyxidatus</name>
    <dbReference type="NCBI Taxonomy" id="48021"/>
    <lineage>
        <taxon>Eukaryota</taxon>
        <taxon>Fungi</taxon>
        <taxon>Dikarya</taxon>
        <taxon>Basidiomycota</taxon>
        <taxon>Agaricomycotina</taxon>
        <taxon>Agaricomycetes</taxon>
        <taxon>Russulales</taxon>
        <taxon>Auriscalpiaceae</taxon>
        <taxon>Artomyces</taxon>
    </lineage>
</organism>
<dbReference type="EMBL" id="MU277264">
    <property type="protein sequence ID" value="KAI0056423.1"/>
    <property type="molecule type" value="Genomic_DNA"/>
</dbReference>
<protein>
    <submittedName>
        <fullName evidence="1">Uncharacterized protein</fullName>
    </submittedName>
</protein>
<evidence type="ECO:0000313" key="2">
    <source>
        <dbReference type="Proteomes" id="UP000814140"/>
    </source>
</evidence>
<evidence type="ECO:0000313" key="1">
    <source>
        <dbReference type="EMBL" id="KAI0056423.1"/>
    </source>
</evidence>
<reference evidence="1" key="2">
    <citation type="journal article" date="2022" name="New Phytol.">
        <title>Evolutionary transition to the ectomycorrhizal habit in the genomes of a hyperdiverse lineage of mushroom-forming fungi.</title>
        <authorList>
            <person name="Looney B."/>
            <person name="Miyauchi S."/>
            <person name="Morin E."/>
            <person name="Drula E."/>
            <person name="Courty P.E."/>
            <person name="Kohler A."/>
            <person name="Kuo A."/>
            <person name="LaButti K."/>
            <person name="Pangilinan J."/>
            <person name="Lipzen A."/>
            <person name="Riley R."/>
            <person name="Andreopoulos W."/>
            <person name="He G."/>
            <person name="Johnson J."/>
            <person name="Nolan M."/>
            <person name="Tritt A."/>
            <person name="Barry K.W."/>
            <person name="Grigoriev I.V."/>
            <person name="Nagy L.G."/>
            <person name="Hibbett D."/>
            <person name="Henrissat B."/>
            <person name="Matheny P.B."/>
            <person name="Labbe J."/>
            <person name="Martin F.M."/>
        </authorList>
    </citation>
    <scope>NUCLEOTIDE SEQUENCE</scope>
    <source>
        <strain evidence="1">HHB10654</strain>
    </source>
</reference>
<accession>A0ACB8SKN5</accession>
<keyword evidence="2" id="KW-1185">Reference proteome</keyword>
<reference evidence="1" key="1">
    <citation type="submission" date="2021-03" db="EMBL/GenBank/DDBJ databases">
        <authorList>
            <consortium name="DOE Joint Genome Institute"/>
            <person name="Ahrendt S."/>
            <person name="Looney B.P."/>
            <person name="Miyauchi S."/>
            <person name="Morin E."/>
            <person name="Drula E."/>
            <person name="Courty P.E."/>
            <person name="Chicoki N."/>
            <person name="Fauchery L."/>
            <person name="Kohler A."/>
            <person name="Kuo A."/>
            <person name="Labutti K."/>
            <person name="Pangilinan J."/>
            <person name="Lipzen A."/>
            <person name="Riley R."/>
            <person name="Andreopoulos W."/>
            <person name="He G."/>
            <person name="Johnson J."/>
            <person name="Barry K.W."/>
            <person name="Grigoriev I.V."/>
            <person name="Nagy L."/>
            <person name="Hibbett D."/>
            <person name="Henrissat B."/>
            <person name="Matheny P.B."/>
            <person name="Labbe J."/>
            <person name="Martin F."/>
        </authorList>
    </citation>
    <scope>NUCLEOTIDE SEQUENCE</scope>
    <source>
        <strain evidence="1">HHB10654</strain>
    </source>
</reference>
<comment type="caution">
    <text evidence="1">The sequence shown here is derived from an EMBL/GenBank/DDBJ whole genome shotgun (WGS) entry which is preliminary data.</text>
</comment>